<evidence type="ECO:0000259" key="1">
    <source>
        <dbReference type="PROSITE" id="PS50404"/>
    </source>
</evidence>
<reference evidence="2" key="2">
    <citation type="submission" date="2023-05" db="EMBL/GenBank/DDBJ databases">
        <authorList>
            <consortium name="Lawrence Berkeley National Laboratory"/>
            <person name="Steindorff A."/>
            <person name="Hensen N."/>
            <person name="Bonometti L."/>
            <person name="Westerberg I."/>
            <person name="Brannstrom I.O."/>
            <person name="Guillou S."/>
            <person name="Cros-Aarteil S."/>
            <person name="Calhoun S."/>
            <person name="Haridas S."/>
            <person name="Kuo A."/>
            <person name="Mondo S."/>
            <person name="Pangilinan J."/>
            <person name="Riley R."/>
            <person name="Labutti K."/>
            <person name="Andreopoulos B."/>
            <person name="Lipzen A."/>
            <person name="Chen C."/>
            <person name="Yanf M."/>
            <person name="Daum C."/>
            <person name="Ng V."/>
            <person name="Clum A."/>
            <person name="Ohm R."/>
            <person name="Martin F."/>
            <person name="Silar P."/>
            <person name="Natvig D."/>
            <person name="Lalanne C."/>
            <person name="Gautier V."/>
            <person name="Ament-Velasquez S.L."/>
            <person name="Kruys A."/>
            <person name="Hutchinson M.I."/>
            <person name="Powell A.J."/>
            <person name="Barry K."/>
            <person name="Miller A.N."/>
            <person name="Grigoriev I.V."/>
            <person name="Debuchy R."/>
            <person name="Gladieux P."/>
            <person name="Thoren M.H."/>
            <person name="Johannesson H."/>
        </authorList>
    </citation>
    <scope>NUCLEOTIDE SEQUENCE</scope>
    <source>
        <strain evidence="2">CBS 532.94</strain>
    </source>
</reference>
<dbReference type="InterPro" id="IPR036282">
    <property type="entry name" value="Glutathione-S-Trfase_C_sf"/>
</dbReference>
<gene>
    <name evidence="2" type="ORF">C8A03DRAFT_42308</name>
</gene>
<dbReference type="Gene3D" id="3.40.30.10">
    <property type="entry name" value="Glutaredoxin"/>
    <property type="match status" value="1"/>
</dbReference>
<keyword evidence="3" id="KW-1185">Reference proteome</keyword>
<dbReference type="InterPro" id="IPR036249">
    <property type="entry name" value="Thioredoxin-like_sf"/>
</dbReference>
<dbReference type="EMBL" id="MU860047">
    <property type="protein sequence ID" value="KAK4240103.1"/>
    <property type="molecule type" value="Genomic_DNA"/>
</dbReference>
<dbReference type="InterPro" id="IPR004045">
    <property type="entry name" value="Glutathione_S-Trfase_N"/>
</dbReference>
<dbReference type="CDD" id="cd03038">
    <property type="entry name" value="GST_N_etherase_LigE"/>
    <property type="match status" value="1"/>
</dbReference>
<feature type="domain" description="GST N-terminal" evidence="1">
    <location>
        <begin position="23"/>
        <end position="114"/>
    </location>
</feature>
<dbReference type="InterPro" id="IPR054416">
    <property type="entry name" value="GST_UstS-like_C"/>
</dbReference>
<dbReference type="Pfam" id="PF13409">
    <property type="entry name" value="GST_N_2"/>
    <property type="match status" value="1"/>
</dbReference>
<organism evidence="2 3">
    <name type="scientific">Achaetomium macrosporum</name>
    <dbReference type="NCBI Taxonomy" id="79813"/>
    <lineage>
        <taxon>Eukaryota</taxon>
        <taxon>Fungi</taxon>
        <taxon>Dikarya</taxon>
        <taxon>Ascomycota</taxon>
        <taxon>Pezizomycotina</taxon>
        <taxon>Sordariomycetes</taxon>
        <taxon>Sordariomycetidae</taxon>
        <taxon>Sordariales</taxon>
        <taxon>Chaetomiaceae</taxon>
        <taxon>Achaetomium</taxon>
    </lineage>
</organism>
<dbReference type="Pfam" id="PF22041">
    <property type="entry name" value="GST_C_7"/>
    <property type="match status" value="1"/>
</dbReference>
<proteinExistence type="predicted"/>
<accession>A0AAN7CDN1</accession>
<dbReference type="PROSITE" id="PS50404">
    <property type="entry name" value="GST_NTER"/>
    <property type="match status" value="1"/>
</dbReference>
<comment type="caution">
    <text evidence="2">The sequence shown here is derived from an EMBL/GenBank/DDBJ whole genome shotgun (WGS) entry which is preliminary data.</text>
</comment>
<dbReference type="SUPFAM" id="SSF52833">
    <property type="entry name" value="Thioredoxin-like"/>
    <property type="match status" value="1"/>
</dbReference>
<name>A0AAN7CDN1_9PEZI</name>
<evidence type="ECO:0000313" key="2">
    <source>
        <dbReference type="EMBL" id="KAK4240103.1"/>
    </source>
</evidence>
<dbReference type="SUPFAM" id="SSF47616">
    <property type="entry name" value="GST C-terminal domain-like"/>
    <property type="match status" value="1"/>
</dbReference>
<dbReference type="CDD" id="cd00299">
    <property type="entry name" value="GST_C_family"/>
    <property type="match status" value="1"/>
</dbReference>
<dbReference type="AlphaFoldDB" id="A0AAN7CDN1"/>
<sequence>MLQRQQPRGRLDCCSIIFYDIKMRPPVERHCCSPNPWKTRLALNFKGVPYSTRWVALPDIAPVRSSLGVPPCRKFADGSDFFTLPIIEDPATGSRVGDSFDIAVYLQKTYPNSGDGDLFPPQTLDYVFAHDGLLVPLSDCRQSEFPEYARFNQNVDAAFTSHVQLGVLGFPFDPATAEATKAEFVRRAGVRRWEDFVLVGEAREKVKDSFRKTLGGLARLFRRDTSGPFLLGTRPSYADFIVGAWLRMMRVTLPESEWEELRSWHEGVFGKLHDALEAYAEVK</sequence>
<dbReference type="Gene3D" id="1.20.1050.10">
    <property type="match status" value="1"/>
</dbReference>
<reference evidence="2" key="1">
    <citation type="journal article" date="2023" name="Mol. Phylogenet. Evol.">
        <title>Genome-scale phylogeny and comparative genomics of the fungal order Sordariales.</title>
        <authorList>
            <person name="Hensen N."/>
            <person name="Bonometti L."/>
            <person name="Westerberg I."/>
            <person name="Brannstrom I.O."/>
            <person name="Guillou S."/>
            <person name="Cros-Aarteil S."/>
            <person name="Calhoun S."/>
            <person name="Haridas S."/>
            <person name="Kuo A."/>
            <person name="Mondo S."/>
            <person name="Pangilinan J."/>
            <person name="Riley R."/>
            <person name="LaButti K."/>
            <person name="Andreopoulos B."/>
            <person name="Lipzen A."/>
            <person name="Chen C."/>
            <person name="Yan M."/>
            <person name="Daum C."/>
            <person name="Ng V."/>
            <person name="Clum A."/>
            <person name="Steindorff A."/>
            <person name="Ohm R.A."/>
            <person name="Martin F."/>
            <person name="Silar P."/>
            <person name="Natvig D.O."/>
            <person name="Lalanne C."/>
            <person name="Gautier V."/>
            <person name="Ament-Velasquez S.L."/>
            <person name="Kruys A."/>
            <person name="Hutchinson M.I."/>
            <person name="Powell A.J."/>
            <person name="Barry K."/>
            <person name="Miller A.N."/>
            <person name="Grigoriev I.V."/>
            <person name="Debuchy R."/>
            <person name="Gladieux P."/>
            <person name="Hiltunen Thoren M."/>
            <person name="Johannesson H."/>
        </authorList>
    </citation>
    <scope>NUCLEOTIDE SEQUENCE</scope>
    <source>
        <strain evidence="2">CBS 532.94</strain>
    </source>
</reference>
<evidence type="ECO:0000313" key="3">
    <source>
        <dbReference type="Proteomes" id="UP001303760"/>
    </source>
</evidence>
<protein>
    <recommendedName>
        <fullName evidence="1">GST N-terminal domain-containing protein</fullName>
    </recommendedName>
</protein>
<dbReference type="Proteomes" id="UP001303760">
    <property type="component" value="Unassembled WGS sequence"/>
</dbReference>